<dbReference type="PROSITE" id="PS50977">
    <property type="entry name" value="HTH_TETR_2"/>
    <property type="match status" value="1"/>
</dbReference>
<evidence type="ECO:0000256" key="1">
    <source>
        <dbReference type="ARBA" id="ARBA00023015"/>
    </source>
</evidence>
<protein>
    <submittedName>
        <fullName evidence="6">TetR family transcriptional regulator</fullName>
    </submittedName>
</protein>
<dbReference type="InterPro" id="IPR009057">
    <property type="entry name" value="Homeodomain-like_sf"/>
</dbReference>
<dbReference type="GO" id="GO:0003677">
    <property type="term" value="F:DNA binding"/>
    <property type="evidence" value="ECO:0007669"/>
    <property type="project" value="UniProtKB-UniRule"/>
</dbReference>
<evidence type="ECO:0000259" key="5">
    <source>
        <dbReference type="PROSITE" id="PS50977"/>
    </source>
</evidence>
<dbReference type="OrthoDB" id="3827407at2"/>
<comment type="caution">
    <text evidence="6">The sequence shown here is derived from an EMBL/GenBank/DDBJ whole genome shotgun (WGS) entry which is preliminary data.</text>
</comment>
<dbReference type="AlphaFoldDB" id="R1FVZ5"/>
<dbReference type="InterPro" id="IPR001647">
    <property type="entry name" value="HTH_TetR"/>
</dbReference>
<feature type="domain" description="HTH tetR-type" evidence="5">
    <location>
        <begin position="12"/>
        <end position="72"/>
    </location>
</feature>
<organism evidence="6 7">
    <name type="scientific">Amycolatopsis vancoresmycina DSM 44592</name>
    <dbReference type="NCBI Taxonomy" id="1292037"/>
    <lineage>
        <taxon>Bacteria</taxon>
        <taxon>Bacillati</taxon>
        <taxon>Actinomycetota</taxon>
        <taxon>Actinomycetes</taxon>
        <taxon>Pseudonocardiales</taxon>
        <taxon>Pseudonocardiaceae</taxon>
        <taxon>Amycolatopsis</taxon>
    </lineage>
</organism>
<sequence length="206" mass="22197">METQAASTPRGKRTRDAIVDAAAALMYVDGVAGTSVDKVLAASGAGKSQMYHYFKNKEQLVEAVIDRYLEQILGNQPAIFTLASWADLETWTEQLLDVHRRAGGPIACPLGNLAGEVGDNPKLAPLVDQAYRKWESHLERGLTTLRDKGELDPAADPARLAQAAMTSVQGGLLLAHIRHDLTALEDALGIALTYLRSHRLVSGKAS</sequence>
<dbReference type="EMBL" id="AOUO01000608">
    <property type="protein sequence ID" value="EOD63563.1"/>
    <property type="molecule type" value="Genomic_DNA"/>
</dbReference>
<keyword evidence="2 4" id="KW-0238">DNA-binding</keyword>
<dbReference type="PRINTS" id="PR00455">
    <property type="entry name" value="HTHTETR"/>
</dbReference>
<dbReference type="PATRIC" id="fig|1292037.4.peg.6812"/>
<reference evidence="6 7" key="1">
    <citation type="submission" date="2013-02" db="EMBL/GenBank/DDBJ databases">
        <title>Draft genome sequence of Amycolatopsis vancoresmycina strain DSM 44592T.</title>
        <authorList>
            <person name="Kumar S."/>
            <person name="Kaur N."/>
            <person name="Kaur C."/>
            <person name="Raghava G.P.S."/>
            <person name="Mayilraj S."/>
        </authorList>
    </citation>
    <scope>NUCLEOTIDE SEQUENCE [LARGE SCALE GENOMIC DNA]</scope>
    <source>
        <strain evidence="6 7">DSM 44592</strain>
    </source>
</reference>
<dbReference type="InterPro" id="IPR036271">
    <property type="entry name" value="Tet_transcr_reg_TetR-rel_C_sf"/>
</dbReference>
<proteinExistence type="predicted"/>
<evidence type="ECO:0000256" key="2">
    <source>
        <dbReference type="ARBA" id="ARBA00023125"/>
    </source>
</evidence>
<keyword evidence="1" id="KW-0805">Transcription regulation</keyword>
<gene>
    <name evidence="6" type="ORF">H480_36278</name>
</gene>
<dbReference type="Pfam" id="PF00440">
    <property type="entry name" value="TetR_N"/>
    <property type="match status" value="1"/>
</dbReference>
<dbReference type="SUPFAM" id="SSF46689">
    <property type="entry name" value="Homeodomain-like"/>
    <property type="match status" value="1"/>
</dbReference>
<dbReference type="Gene3D" id="1.10.357.10">
    <property type="entry name" value="Tetracycline Repressor, domain 2"/>
    <property type="match status" value="1"/>
</dbReference>
<dbReference type="PANTHER" id="PTHR47506">
    <property type="entry name" value="TRANSCRIPTIONAL REGULATORY PROTEIN"/>
    <property type="match status" value="1"/>
</dbReference>
<evidence type="ECO:0000256" key="3">
    <source>
        <dbReference type="ARBA" id="ARBA00023163"/>
    </source>
</evidence>
<evidence type="ECO:0000313" key="6">
    <source>
        <dbReference type="EMBL" id="EOD63563.1"/>
    </source>
</evidence>
<dbReference type="Proteomes" id="UP000014139">
    <property type="component" value="Unassembled WGS sequence"/>
</dbReference>
<feature type="DNA-binding region" description="H-T-H motif" evidence="4">
    <location>
        <begin position="35"/>
        <end position="54"/>
    </location>
</feature>
<dbReference type="InterPro" id="IPR011075">
    <property type="entry name" value="TetR_C"/>
</dbReference>
<name>R1FVZ5_9PSEU</name>
<keyword evidence="3" id="KW-0804">Transcription</keyword>
<evidence type="ECO:0000256" key="4">
    <source>
        <dbReference type="PROSITE-ProRule" id="PRU00335"/>
    </source>
</evidence>
<dbReference type="PANTHER" id="PTHR47506:SF1">
    <property type="entry name" value="HTH-TYPE TRANSCRIPTIONAL REGULATOR YJDC"/>
    <property type="match status" value="1"/>
</dbReference>
<dbReference type="RefSeq" id="WP_004559714.1">
    <property type="nucleotide sequence ID" value="NZ_AOUO01000608.1"/>
</dbReference>
<dbReference type="Pfam" id="PF16925">
    <property type="entry name" value="TetR_C_13"/>
    <property type="match status" value="1"/>
</dbReference>
<dbReference type="eggNOG" id="COG1309">
    <property type="taxonomic scope" value="Bacteria"/>
</dbReference>
<accession>R1FVZ5</accession>
<dbReference type="SUPFAM" id="SSF48498">
    <property type="entry name" value="Tetracyclin repressor-like, C-terminal domain"/>
    <property type="match status" value="1"/>
</dbReference>
<keyword evidence="7" id="KW-1185">Reference proteome</keyword>
<evidence type="ECO:0000313" key="7">
    <source>
        <dbReference type="Proteomes" id="UP000014139"/>
    </source>
</evidence>